<dbReference type="Pfam" id="PF15927">
    <property type="entry name" value="Casc1_N"/>
    <property type="match status" value="1"/>
</dbReference>
<dbReference type="InterPro" id="IPR023247">
    <property type="entry name" value="IC97/Dnai7-like"/>
</dbReference>
<dbReference type="EMBL" id="SPLM01000113">
    <property type="protein sequence ID" value="TMW58078.1"/>
    <property type="molecule type" value="Genomic_DNA"/>
</dbReference>
<feature type="compositionally biased region" description="Basic residues" evidence="2">
    <location>
        <begin position="1"/>
        <end position="11"/>
    </location>
</feature>
<dbReference type="GO" id="GO:0008017">
    <property type="term" value="F:microtubule binding"/>
    <property type="evidence" value="ECO:0007669"/>
    <property type="project" value="TreeGrafter"/>
</dbReference>
<dbReference type="InterPro" id="IPR031826">
    <property type="entry name" value="IC97/Casc1_N"/>
</dbReference>
<reference evidence="4" key="1">
    <citation type="submission" date="2019-03" db="EMBL/GenBank/DDBJ databases">
        <title>Long read genome sequence of the mycoparasitic Pythium oligandrum ATCC 38472 isolated from sugarbeet rhizosphere.</title>
        <authorList>
            <person name="Gaulin E."/>
        </authorList>
    </citation>
    <scope>NUCLEOTIDE SEQUENCE</scope>
    <source>
        <strain evidence="4">ATCC 38472_TT</strain>
    </source>
</reference>
<feature type="region of interest" description="Disordered" evidence="2">
    <location>
        <begin position="1"/>
        <end position="69"/>
    </location>
</feature>
<evidence type="ECO:0000313" key="5">
    <source>
        <dbReference type="Proteomes" id="UP000794436"/>
    </source>
</evidence>
<protein>
    <recommendedName>
        <fullName evidence="3">IC97/Casc1 N-terminal domain-containing protein</fullName>
    </recommendedName>
</protein>
<evidence type="ECO:0000256" key="1">
    <source>
        <dbReference type="ARBA" id="ARBA00024332"/>
    </source>
</evidence>
<proteinExistence type="inferred from homology"/>
<feature type="region of interest" description="Disordered" evidence="2">
    <location>
        <begin position="656"/>
        <end position="719"/>
    </location>
</feature>
<evidence type="ECO:0000313" key="4">
    <source>
        <dbReference type="EMBL" id="TMW58078.1"/>
    </source>
</evidence>
<sequence length="719" mass="80774">MPPKKKGKAPKKTKEELEEERRLQDEEEARRRAEEEKRLEEERKRREAEEAKRREEEAKNRAAELERLDGEHEATRLDLEGKAQRLAEILRTQKEACDWEKYLACEPRPDAQVEGDMNSFLNSWLLEVSTDLQEVAVSCDSANQVINDLLYVGANARATNDAALDEQCTTFIDKIQAIVDDKIDHATAHILQYADEYTDTNSRSEVKMASASDWIKLGLWINLIAKGSRNKRIDFSELGISVDLPKAIVLQSLALRVTYLPFDQLSRLNPQNIDFALGGILTLDLLAIPPPPKRARGWMIREVPDAADRIKKLHYPLDGMVASAAMPVKVSLQMPAHIIYTSTPRVGWWDPQTQSWEEDGITEIQWNAETNMLNFNTMHVTHLAVLQQRDLNYHKHSWRLQMSTKQPNMARLQLKTEHFESIRFEITDAGCRLVSPQLLQLKSLNNEWFAPGELLMRLTASGIGLCPGLEDDMRFSHLPKLKTLEDRMIQEVVSIVSAYQVSIGNLVLDSPSGGIKWLSAVESSKQVVFAVQEIFWPYIENDIDASSRPTTTNGEVGGGQDNNEALRRHPASGSEVNVLTEVDEEASGGGVKFRIDQSEDPYDTHVHLKLALDEISSPDARDRMENSNVLFEFVLMKMLALLRLFSYSKPLSTGLHGLRDGLTSGGDERELSDDVMGNEGDTKPVENGKDVNGISTENGSPKVDEVAGAETAIQSEPVM</sequence>
<dbReference type="OrthoDB" id="297923at2759"/>
<dbReference type="AlphaFoldDB" id="A0A8K1FGT4"/>
<feature type="domain" description="IC97/Casc1 N-terminal" evidence="3">
    <location>
        <begin position="36"/>
        <end position="224"/>
    </location>
</feature>
<accession>A0A8K1FGT4</accession>
<dbReference type="Proteomes" id="UP000794436">
    <property type="component" value="Unassembled WGS sequence"/>
</dbReference>
<dbReference type="PRINTS" id="PR02043">
    <property type="entry name" value="CANCERSCCP1"/>
</dbReference>
<evidence type="ECO:0000259" key="3">
    <source>
        <dbReference type="Pfam" id="PF15927"/>
    </source>
</evidence>
<dbReference type="PANTHER" id="PTHR20929">
    <property type="entry name" value="LUNG ADENOMA SUSCEPTIBILITY 1-RELATED"/>
    <property type="match status" value="1"/>
</dbReference>
<feature type="region of interest" description="Disordered" evidence="2">
    <location>
        <begin position="546"/>
        <end position="571"/>
    </location>
</feature>
<organism evidence="4 5">
    <name type="scientific">Pythium oligandrum</name>
    <name type="common">Mycoparasitic fungus</name>
    <dbReference type="NCBI Taxonomy" id="41045"/>
    <lineage>
        <taxon>Eukaryota</taxon>
        <taxon>Sar</taxon>
        <taxon>Stramenopiles</taxon>
        <taxon>Oomycota</taxon>
        <taxon>Peronosporomycetes</taxon>
        <taxon>Pythiales</taxon>
        <taxon>Pythiaceae</taxon>
        <taxon>Pythium</taxon>
    </lineage>
</organism>
<feature type="compositionally biased region" description="Basic and acidic residues" evidence="2">
    <location>
        <begin position="680"/>
        <end position="689"/>
    </location>
</feature>
<feature type="compositionally biased region" description="Basic and acidic residues" evidence="2">
    <location>
        <begin position="12"/>
        <end position="69"/>
    </location>
</feature>
<keyword evidence="5" id="KW-1185">Reference proteome</keyword>
<comment type="similarity">
    <text evidence="1">Belongs to the DNAI7 family.</text>
</comment>
<dbReference type="GO" id="GO:0005930">
    <property type="term" value="C:axoneme"/>
    <property type="evidence" value="ECO:0007669"/>
    <property type="project" value="TreeGrafter"/>
</dbReference>
<gene>
    <name evidence="4" type="ORF">Poli38472_013552</name>
</gene>
<evidence type="ECO:0000256" key="2">
    <source>
        <dbReference type="SAM" id="MobiDB-lite"/>
    </source>
</evidence>
<comment type="caution">
    <text evidence="4">The sequence shown here is derived from an EMBL/GenBank/DDBJ whole genome shotgun (WGS) entry which is preliminary data.</text>
</comment>
<dbReference type="PANTHER" id="PTHR20929:SF11">
    <property type="entry name" value="DYNEIN AXONEMAL INTERMEDIATE CHAIN 7"/>
    <property type="match status" value="1"/>
</dbReference>
<name>A0A8K1FGT4_PYTOL</name>
<dbReference type="GO" id="GO:0048487">
    <property type="term" value="F:beta-tubulin binding"/>
    <property type="evidence" value="ECO:0007669"/>
    <property type="project" value="TreeGrafter"/>
</dbReference>